<sequence>MEEVFLNHVRKQWLVKPQISSVGSCCLVGIINEGVLYIANTGDSCVVPGRVERGAKDIKAVQLSSEHNASFLAVRDELRQVSRMIGHTYLKSSEFNHEPLLAWFHIRRPFHNPILCPEPSIEEHRLCKISVCYICIRWTM</sequence>
<reference evidence="5" key="2">
    <citation type="submission" date="2018-10" db="UniProtKB">
        <authorList>
            <consortium name="EnsemblPlants"/>
        </authorList>
    </citation>
    <scope>IDENTIFICATION</scope>
</reference>
<dbReference type="Gramene" id="TraesCS7A03G0933900.1">
    <property type="protein sequence ID" value="TraesCS7A03G0933900.1.CDS"/>
    <property type="gene ID" value="TraesCS7A03G0933900"/>
</dbReference>
<dbReference type="Gramene" id="TraesJUL7A03G04004080.1">
    <property type="protein sequence ID" value="TraesJUL7A03G04004080.1"/>
    <property type="gene ID" value="TraesJUL7A03G04004080"/>
</dbReference>
<dbReference type="Gramene" id="TraesRN7A0100919300.1">
    <property type="protein sequence ID" value="TraesRN7A0100919300.1"/>
    <property type="gene ID" value="TraesRN7A0100919300"/>
</dbReference>
<dbReference type="Gene3D" id="3.60.40.10">
    <property type="entry name" value="PPM-type phosphatase domain"/>
    <property type="match status" value="1"/>
</dbReference>
<evidence type="ECO:0000256" key="3">
    <source>
        <dbReference type="ARBA" id="ARBA00048336"/>
    </source>
</evidence>
<dbReference type="Gramene" id="TraesNOR7A03G04010680.1">
    <property type="protein sequence ID" value="TraesNOR7A03G04010680.1"/>
    <property type="gene ID" value="TraesNOR7A03G04010680"/>
</dbReference>
<evidence type="ECO:0000313" key="6">
    <source>
        <dbReference type="Proteomes" id="UP000019116"/>
    </source>
</evidence>
<dbReference type="PROSITE" id="PS51746">
    <property type="entry name" value="PPM_2"/>
    <property type="match status" value="1"/>
</dbReference>
<dbReference type="OMA" id="EHNTALD"/>
<dbReference type="Gramene" id="TraesMAC7A03G03966660.1">
    <property type="protein sequence ID" value="TraesMAC7A03G03966660.1"/>
    <property type="gene ID" value="TraesMAC7A03G03966660"/>
</dbReference>
<dbReference type="Gramene" id="TraesWEE_scaffold_012546_01G000300.1">
    <property type="protein sequence ID" value="TraesWEE_scaffold_012546_01G000300.1"/>
    <property type="gene ID" value="TraesWEE_scaffold_012546_01G000300"/>
</dbReference>
<dbReference type="Gramene" id="TraesJAG7A03G03949170.1">
    <property type="protein sequence ID" value="TraesJAG7A03G03949170.1"/>
    <property type="gene ID" value="TraesJAG7A03G03949170"/>
</dbReference>
<dbReference type="OrthoDB" id="420076at2759"/>
<dbReference type="Gramene" id="TraesCS7A02G386400.1">
    <property type="protein sequence ID" value="TraesCS7A02G386400.1"/>
    <property type="gene ID" value="TraesCS7A02G386400"/>
</dbReference>
<dbReference type="Gramene" id="TraesCAD_scaffold_077946_01G000100.1">
    <property type="protein sequence ID" value="TraesCAD_scaffold_077946_01G000100.1"/>
    <property type="gene ID" value="TraesCAD_scaffold_077946_01G000100"/>
</dbReference>
<dbReference type="InterPro" id="IPR001932">
    <property type="entry name" value="PPM-type_phosphatase-like_dom"/>
</dbReference>
<dbReference type="Gramene" id="TraesCLE_scaffold_018623_01G000200.1">
    <property type="protein sequence ID" value="TraesCLE_scaffold_018623_01G000200.1"/>
    <property type="gene ID" value="TraesCLE_scaffold_018623_01G000200"/>
</dbReference>
<protein>
    <recommendedName>
        <fullName evidence="1">protein-serine/threonine phosphatase</fullName>
        <ecNumber evidence="1">3.1.3.16</ecNumber>
    </recommendedName>
</protein>
<dbReference type="EC" id="3.1.3.16" evidence="1"/>
<dbReference type="AlphaFoldDB" id="A0A3B6RN26"/>
<dbReference type="Gramene" id="TraesKAR7A01G0346180.1">
    <property type="protein sequence ID" value="cds.TraesKAR7A01G0346180.1"/>
    <property type="gene ID" value="TraesKAR7A01G0346180"/>
</dbReference>
<proteinExistence type="predicted"/>
<dbReference type="Gramene" id="TraesLAC7A03G03920950.1">
    <property type="protein sequence ID" value="TraesLAC7A03G03920950.1"/>
    <property type="gene ID" value="TraesLAC7A03G03920950"/>
</dbReference>
<evidence type="ECO:0000313" key="5">
    <source>
        <dbReference type="EnsemblPlants" id="TraesCS7A02G386400.1"/>
    </source>
</evidence>
<feature type="domain" description="PPM-type phosphatase" evidence="4">
    <location>
        <begin position="1"/>
        <end position="140"/>
    </location>
</feature>
<dbReference type="Gramene" id="TraesPARA_EIv1.0_2318960.1">
    <property type="protein sequence ID" value="TraesPARA_EIv1.0_2318960.1.CDS"/>
    <property type="gene ID" value="TraesPARA_EIv1.0_2318960"/>
</dbReference>
<dbReference type="Gramene" id="TraesSYM7A03G03920890.1">
    <property type="protein sequence ID" value="TraesSYM7A03G03920890.1"/>
    <property type="gene ID" value="TraesSYM7A03G03920890"/>
</dbReference>
<dbReference type="EnsemblPlants" id="TraesCS7A02G386400.1">
    <property type="protein sequence ID" value="TraesCS7A02G386400.1"/>
    <property type="gene ID" value="TraesCS7A02G386400"/>
</dbReference>
<dbReference type="STRING" id="4565.A0A3B6RN26"/>
<evidence type="ECO:0000259" key="4">
    <source>
        <dbReference type="PROSITE" id="PS51746"/>
    </source>
</evidence>
<dbReference type="Proteomes" id="UP000019116">
    <property type="component" value="Chromosome 7A"/>
</dbReference>
<organism evidence="5">
    <name type="scientific">Triticum aestivum</name>
    <name type="common">Wheat</name>
    <dbReference type="NCBI Taxonomy" id="4565"/>
    <lineage>
        <taxon>Eukaryota</taxon>
        <taxon>Viridiplantae</taxon>
        <taxon>Streptophyta</taxon>
        <taxon>Embryophyta</taxon>
        <taxon>Tracheophyta</taxon>
        <taxon>Spermatophyta</taxon>
        <taxon>Magnoliopsida</taxon>
        <taxon>Liliopsida</taxon>
        <taxon>Poales</taxon>
        <taxon>Poaceae</taxon>
        <taxon>BOP clade</taxon>
        <taxon>Pooideae</taxon>
        <taxon>Triticodae</taxon>
        <taxon>Triticeae</taxon>
        <taxon>Triticinae</taxon>
        <taxon>Triticum</taxon>
    </lineage>
</organism>
<comment type="catalytic activity">
    <reaction evidence="3">
        <text>O-phospho-L-threonyl-[protein] + H2O = L-threonyl-[protein] + phosphate</text>
        <dbReference type="Rhea" id="RHEA:47004"/>
        <dbReference type="Rhea" id="RHEA-COMP:11060"/>
        <dbReference type="Rhea" id="RHEA-COMP:11605"/>
        <dbReference type="ChEBI" id="CHEBI:15377"/>
        <dbReference type="ChEBI" id="CHEBI:30013"/>
        <dbReference type="ChEBI" id="CHEBI:43474"/>
        <dbReference type="ChEBI" id="CHEBI:61977"/>
        <dbReference type="EC" id="3.1.3.16"/>
    </reaction>
</comment>
<reference evidence="5" key="1">
    <citation type="submission" date="2018-08" db="EMBL/GenBank/DDBJ databases">
        <authorList>
            <person name="Rossello M."/>
        </authorList>
    </citation>
    <scope>NUCLEOTIDE SEQUENCE [LARGE SCALE GENOMIC DNA]</scope>
    <source>
        <strain evidence="5">cv. Chinese Spring</strain>
    </source>
</reference>
<dbReference type="InterPro" id="IPR036457">
    <property type="entry name" value="PPM-type-like_dom_sf"/>
</dbReference>
<keyword evidence="6" id="KW-1185">Reference proteome</keyword>
<dbReference type="Gramene" id="TraesROB_scaffold_082344_01G000100.1">
    <property type="protein sequence ID" value="TraesROB_scaffold_082344_01G000100.1"/>
    <property type="gene ID" value="TraesROB_scaffold_082344_01G000100"/>
</dbReference>
<accession>A0A3B6RN26</accession>
<comment type="catalytic activity">
    <reaction evidence="2">
        <text>O-phospho-L-seryl-[protein] + H2O = L-seryl-[protein] + phosphate</text>
        <dbReference type="Rhea" id="RHEA:20629"/>
        <dbReference type="Rhea" id="RHEA-COMP:9863"/>
        <dbReference type="Rhea" id="RHEA-COMP:11604"/>
        <dbReference type="ChEBI" id="CHEBI:15377"/>
        <dbReference type="ChEBI" id="CHEBI:29999"/>
        <dbReference type="ChEBI" id="CHEBI:43474"/>
        <dbReference type="ChEBI" id="CHEBI:83421"/>
        <dbReference type="EC" id="3.1.3.16"/>
    </reaction>
</comment>
<evidence type="ECO:0000256" key="1">
    <source>
        <dbReference type="ARBA" id="ARBA00013081"/>
    </source>
</evidence>
<evidence type="ECO:0000256" key="2">
    <source>
        <dbReference type="ARBA" id="ARBA00047761"/>
    </source>
</evidence>
<dbReference type="SMR" id="A0A3B6RN26"/>
<dbReference type="SUPFAM" id="SSF81606">
    <property type="entry name" value="PP2C-like"/>
    <property type="match status" value="1"/>
</dbReference>
<dbReference type="Gramene" id="TraesLDM7A03G03970600.1">
    <property type="protein sequence ID" value="TraesLDM7A03G03970600.1"/>
    <property type="gene ID" value="TraesLDM7A03G03970600"/>
</dbReference>
<dbReference type="GO" id="GO:0004722">
    <property type="term" value="F:protein serine/threonine phosphatase activity"/>
    <property type="evidence" value="ECO:0007669"/>
    <property type="project" value="UniProtKB-EC"/>
</dbReference>
<name>A0A3B6RN26_WHEAT</name>
<dbReference type="Gramene" id="TraesARI7A03G03941200.1">
    <property type="protein sequence ID" value="TraesARI7A03G03941200.1"/>
    <property type="gene ID" value="TraesARI7A03G03941200"/>
</dbReference>